<organism evidence="5 6">
    <name type="scientific">Kryptolebias marmoratus</name>
    <name type="common">Mangrove killifish</name>
    <name type="synonym">Rivulus marmoratus</name>
    <dbReference type="NCBI Taxonomy" id="37003"/>
    <lineage>
        <taxon>Eukaryota</taxon>
        <taxon>Metazoa</taxon>
        <taxon>Chordata</taxon>
        <taxon>Craniata</taxon>
        <taxon>Vertebrata</taxon>
        <taxon>Euteleostomi</taxon>
        <taxon>Actinopterygii</taxon>
        <taxon>Neopterygii</taxon>
        <taxon>Teleostei</taxon>
        <taxon>Neoteleostei</taxon>
        <taxon>Acanthomorphata</taxon>
        <taxon>Ovalentaria</taxon>
        <taxon>Atherinomorphae</taxon>
        <taxon>Cyprinodontiformes</taxon>
        <taxon>Rivulidae</taxon>
        <taxon>Kryptolebias</taxon>
    </lineage>
</organism>
<dbReference type="RefSeq" id="XP_017295165.1">
    <property type="nucleotide sequence ID" value="XM_017439676.3"/>
</dbReference>
<dbReference type="Pfam" id="PF00021">
    <property type="entry name" value="UPAR_LY6"/>
    <property type="match status" value="2"/>
</dbReference>
<evidence type="ECO:0000256" key="1">
    <source>
        <dbReference type="ARBA" id="ARBA00004613"/>
    </source>
</evidence>
<accession>A0A3Q3B0L6</accession>
<dbReference type="STRING" id="37003.ENSKMAP00000017434"/>
<dbReference type="GeneID" id="108250005"/>
<evidence type="ECO:0000256" key="2">
    <source>
        <dbReference type="ARBA" id="ARBA00022525"/>
    </source>
</evidence>
<dbReference type="Ensembl" id="ENSKMAT00000017673.1">
    <property type="protein sequence ID" value="ENSKMAP00000017434.1"/>
    <property type="gene ID" value="ENSKMAG00000013006.1"/>
</dbReference>
<dbReference type="OrthoDB" id="8447026at2759"/>
<dbReference type="KEGG" id="kmr:108250005"/>
<dbReference type="PANTHER" id="PTHR20914">
    <property type="entry name" value="LY6/PLAUR DOMAIN-CONTAINING PROTEIN 8"/>
    <property type="match status" value="1"/>
</dbReference>
<protein>
    <submittedName>
        <fullName evidence="5">Ly6/PLAUR domain-containing protein 8-like</fullName>
    </submittedName>
</protein>
<evidence type="ECO:0000259" key="4">
    <source>
        <dbReference type="SMART" id="SM00134"/>
    </source>
</evidence>
<keyword evidence="3" id="KW-0732">Signal</keyword>
<dbReference type="PANTHER" id="PTHR20914:SF26">
    <property type="entry name" value="PHOSPHOLIPASE A2 INHIBITOR CNF-LIKE"/>
    <property type="match status" value="1"/>
</dbReference>
<dbReference type="GeneTree" id="ENSGT00940000163304"/>
<dbReference type="SUPFAM" id="SSF57302">
    <property type="entry name" value="Snake toxin-like"/>
    <property type="match status" value="2"/>
</dbReference>
<feature type="chain" id="PRO_5018766957" evidence="3">
    <location>
        <begin position="19"/>
        <end position="207"/>
    </location>
</feature>
<dbReference type="Gene3D" id="2.10.60.10">
    <property type="entry name" value="CD59"/>
    <property type="match status" value="2"/>
</dbReference>
<dbReference type="Proteomes" id="UP000264800">
    <property type="component" value="Unplaced"/>
</dbReference>
<evidence type="ECO:0000313" key="6">
    <source>
        <dbReference type="Proteomes" id="UP000264800"/>
    </source>
</evidence>
<feature type="domain" description="UPAR/Ly6" evidence="4">
    <location>
        <begin position="114"/>
        <end position="193"/>
    </location>
</feature>
<dbReference type="OMA" id="CDWEDCS"/>
<dbReference type="InterPro" id="IPR050918">
    <property type="entry name" value="CNF-like_PLA2_Inhibitor"/>
</dbReference>
<dbReference type="GO" id="GO:0005576">
    <property type="term" value="C:extracellular region"/>
    <property type="evidence" value="ECO:0007669"/>
    <property type="project" value="UniProtKB-SubCell"/>
</dbReference>
<evidence type="ECO:0000313" key="5">
    <source>
        <dbReference type="Ensembl" id="ENSKMAP00000017434.1"/>
    </source>
</evidence>
<feature type="domain" description="UPAR/Ly6" evidence="4">
    <location>
        <begin position="19"/>
        <end position="104"/>
    </location>
</feature>
<feature type="signal peptide" evidence="3">
    <location>
        <begin position="1"/>
        <end position="18"/>
    </location>
</feature>
<reference evidence="5" key="2">
    <citation type="submission" date="2025-09" db="UniProtKB">
        <authorList>
            <consortium name="Ensembl"/>
        </authorList>
    </citation>
    <scope>IDENTIFICATION</scope>
</reference>
<keyword evidence="2" id="KW-0964">Secreted</keyword>
<dbReference type="InterPro" id="IPR016054">
    <property type="entry name" value="LY6_UPA_recep-like"/>
</dbReference>
<dbReference type="SMART" id="SM00134">
    <property type="entry name" value="LU"/>
    <property type="match status" value="2"/>
</dbReference>
<reference evidence="5" key="1">
    <citation type="submission" date="2025-08" db="UniProtKB">
        <authorList>
            <consortium name="Ensembl"/>
        </authorList>
    </citation>
    <scope>IDENTIFICATION</scope>
</reference>
<evidence type="ECO:0000256" key="3">
    <source>
        <dbReference type="SAM" id="SignalP"/>
    </source>
</evidence>
<dbReference type="InterPro" id="IPR045860">
    <property type="entry name" value="Snake_toxin-like_sf"/>
</dbReference>
<keyword evidence="6" id="KW-1185">Reference proteome</keyword>
<comment type="subcellular location">
    <subcellularLocation>
        <location evidence="1">Secreted</location>
    </subcellularLocation>
</comment>
<name>A0A3Q3B0L6_KRYMA</name>
<proteinExistence type="predicted"/>
<sequence length="207" mass="22806">MFFFTLVLGIWLLPKANSLTCNKCTYEDSGNCINTTTNCSNETYQCGETRLATYLGGFKHSDVKTTGCISAQECFDASINVGIGKVVYKSQCCNGELCNTRHVPDFNISLNGKKCFSCYEGDCSRKLSCKGDEDHCITTTLNQGEQRLTMKGCASNSTCQDNIPALLKQYVEFNISCCQGDFCNDASSTRADLLLLLVLLSSLILFW</sequence>
<dbReference type="AlphaFoldDB" id="A0A3Q3B0L6"/>